<keyword evidence="3" id="KW-0456">Lyase</keyword>
<dbReference type="NCBIfam" id="NF005803">
    <property type="entry name" value="PRK07658.1"/>
    <property type="match status" value="1"/>
</dbReference>
<dbReference type="Gene3D" id="3.90.226.10">
    <property type="entry name" value="2-enoyl-CoA Hydratase, Chain A, domain 1"/>
    <property type="match status" value="1"/>
</dbReference>
<dbReference type="CDD" id="cd06558">
    <property type="entry name" value="crotonase-like"/>
    <property type="match status" value="1"/>
</dbReference>
<dbReference type="InterPro" id="IPR001753">
    <property type="entry name" value="Enoyl-CoA_hydra/iso"/>
</dbReference>
<name>A0ABW2PWA6_9BACL</name>
<dbReference type="GO" id="GO:0004300">
    <property type="term" value="F:enoyl-CoA hydratase activity"/>
    <property type="evidence" value="ECO:0007669"/>
    <property type="project" value="UniProtKB-EC"/>
</dbReference>
<dbReference type="PROSITE" id="PS00166">
    <property type="entry name" value="ENOYL_COA_HYDRATASE"/>
    <property type="match status" value="1"/>
</dbReference>
<dbReference type="EC" id="4.2.1.17" evidence="3"/>
<dbReference type="RefSeq" id="WP_380966274.1">
    <property type="nucleotide sequence ID" value="NZ_JBHTCO010000014.1"/>
</dbReference>
<sequence length="257" mass="27790">MTVIDWELENNTAVITINHPPANALSSQVINELSDIMDDLENDAKVKAIIIHGKDRFFSAGADIKEFTQMDRNEGSSNTASAGQKLFNRLENFKKPIIAAIHGAALGGGLELSMACHIRLAAKGTKLGLPEVQLGLIPGFAGTQRLPRLVGVPKATEMILTSQPIQAEEALQFGLVNQVVEPEELLNAAKKLAAHIANKSSVAVSLALECLSYAREGKFVEGQSIEARNFSKAFGSEDAKEGIRAFIEKRKPVFQDK</sequence>
<dbReference type="SUPFAM" id="SSF52096">
    <property type="entry name" value="ClpP/crotonase"/>
    <property type="match status" value="1"/>
</dbReference>
<dbReference type="InterPro" id="IPR018376">
    <property type="entry name" value="Enoyl-CoA_hyd/isom_CS"/>
</dbReference>
<evidence type="ECO:0000256" key="1">
    <source>
        <dbReference type="ARBA" id="ARBA00005254"/>
    </source>
</evidence>
<reference evidence="4" key="1">
    <citation type="journal article" date="2019" name="Int. J. Syst. Evol. Microbiol.">
        <title>The Global Catalogue of Microorganisms (GCM) 10K type strain sequencing project: providing services to taxonomists for standard genome sequencing and annotation.</title>
        <authorList>
            <consortium name="The Broad Institute Genomics Platform"/>
            <consortium name="The Broad Institute Genome Sequencing Center for Infectious Disease"/>
            <person name="Wu L."/>
            <person name="Ma J."/>
        </authorList>
    </citation>
    <scope>NUCLEOTIDE SEQUENCE [LARGE SCALE GENOMIC DNA]</scope>
    <source>
        <strain evidence="4">CGMCC 1.16305</strain>
    </source>
</reference>
<dbReference type="Proteomes" id="UP001596505">
    <property type="component" value="Unassembled WGS sequence"/>
</dbReference>
<accession>A0ABW2PWA6</accession>
<dbReference type="PANTHER" id="PTHR11941">
    <property type="entry name" value="ENOYL-COA HYDRATASE-RELATED"/>
    <property type="match status" value="1"/>
</dbReference>
<comment type="caution">
    <text evidence="3">The sequence shown here is derived from an EMBL/GenBank/DDBJ whole genome shotgun (WGS) entry which is preliminary data.</text>
</comment>
<dbReference type="InterPro" id="IPR029045">
    <property type="entry name" value="ClpP/crotonase-like_dom_sf"/>
</dbReference>
<keyword evidence="4" id="KW-1185">Reference proteome</keyword>
<comment type="similarity">
    <text evidence="1 2">Belongs to the enoyl-CoA hydratase/isomerase family.</text>
</comment>
<gene>
    <name evidence="3" type="ORF">ACFQRG_12150</name>
</gene>
<protein>
    <submittedName>
        <fullName evidence="3">Enoyl-CoA hydratase</fullName>
        <ecNumber evidence="3">4.2.1.17</ecNumber>
    </submittedName>
</protein>
<evidence type="ECO:0000313" key="3">
    <source>
        <dbReference type="EMBL" id="MFC7393708.1"/>
    </source>
</evidence>
<organism evidence="3 4">
    <name type="scientific">Scopulibacillus cellulosilyticus</name>
    <dbReference type="NCBI Taxonomy" id="2665665"/>
    <lineage>
        <taxon>Bacteria</taxon>
        <taxon>Bacillati</taxon>
        <taxon>Bacillota</taxon>
        <taxon>Bacilli</taxon>
        <taxon>Bacillales</taxon>
        <taxon>Sporolactobacillaceae</taxon>
        <taxon>Scopulibacillus</taxon>
    </lineage>
</organism>
<evidence type="ECO:0000256" key="2">
    <source>
        <dbReference type="RuleBase" id="RU003707"/>
    </source>
</evidence>
<proteinExistence type="inferred from homology"/>
<evidence type="ECO:0000313" key="4">
    <source>
        <dbReference type="Proteomes" id="UP001596505"/>
    </source>
</evidence>
<dbReference type="EMBL" id="JBHTCO010000014">
    <property type="protein sequence ID" value="MFC7393708.1"/>
    <property type="molecule type" value="Genomic_DNA"/>
</dbReference>
<dbReference type="Pfam" id="PF00378">
    <property type="entry name" value="ECH_1"/>
    <property type="match status" value="1"/>
</dbReference>
<dbReference type="PANTHER" id="PTHR11941:SF175">
    <property type="entry name" value="ENOYL-COA HYDRATASE-RELATED"/>
    <property type="match status" value="1"/>
</dbReference>